<dbReference type="Proteomes" id="UP000807785">
    <property type="component" value="Unassembled WGS sequence"/>
</dbReference>
<dbReference type="SUPFAM" id="SSF52821">
    <property type="entry name" value="Rhodanese/Cell cycle control phosphatase"/>
    <property type="match status" value="1"/>
</dbReference>
<proteinExistence type="predicted"/>
<dbReference type="InterPro" id="IPR050229">
    <property type="entry name" value="GlpE_sulfurtransferase"/>
</dbReference>
<gene>
    <name evidence="2" type="ORF">IPH26_00175</name>
</gene>
<dbReference type="InterPro" id="IPR001763">
    <property type="entry name" value="Rhodanese-like_dom"/>
</dbReference>
<sequence>MQQITPTQLAQELEAGDKPLLLDVREPWEFDHCRIEGSQLMPMQTIPLRLGELDPDMRIVCICHHGARSMQVGLFLESRGFANVVNLSGGVAAWARSVDPAMPTY</sequence>
<dbReference type="PROSITE" id="PS50206">
    <property type="entry name" value="RHODANESE_3"/>
    <property type="match status" value="1"/>
</dbReference>
<organism evidence="2 3">
    <name type="scientific">Candidatus Methylophosphatis roskildensis</name>
    <dbReference type="NCBI Taxonomy" id="2899263"/>
    <lineage>
        <taxon>Bacteria</taxon>
        <taxon>Pseudomonadati</taxon>
        <taxon>Pseudomonadota</taxon>
        <taxon>Betaproteobacteria</taxon>
        <taxon>Nitrosomonadales</taxon>
        <taxon>Sterolibacteriaceae</taxon>
        <taxon>Candidatus Methylophosphatis</taxon>
    </lineage>
</organism>
<protein>
    <submittedName>
        <fullName evidence="2">Sulfurtransferase</fullName>
    </submittedName>
</protein>
<dbReference type="EMBL" id="JADJEV010000001">
    <property type="protein sequence ID" value="MBK6971430.1"/>
    <property type="molecule type" value="Genomic_DNA"/>
</dbReference>
<dbReference type="AlphaFoldDB" id="A0A9D7DV75"/>
<evidence type="ECO:0000313" key="2">
    <source>
        <dbReference type="EMBL" id="MBK6971430.1"/>
    </source>
</evidence>
<dbReference type="InterPro" id="IPR036873">
    <property type="entry name" value="Rhodanese-like_dom_sf"/>
</dbReference>
<name>A0A9D7DV75_9PROT</name>
<dbReference type="PANTHER" id="PTHR43031:SF17">
    <property type="entry name" value="SULFURTRANSFERASE YTWF-RELATED"/>
    <property type="match status" value="1"/>
</dbReference>
<comment type="caution">
    <text evidence="2">The sequence shown here is derived from an EMBL/GenBank/DDBJ whole genome shotgun (WGS) entry which is preliminary data.</text>
</comment>
<dbReference type="Gene3D" id="3.40.250.10">
    <property type="entry name" value="Rhodanese-like domain"/>
    <property type="match status" value="1"/>
</dbReference>
<dbReference type="SMART" id="SM00450">
    <property type="entry name" value="RHOD"/>
    <property type="match status" value="1"/>
</dbReference>
<dbReference type="Pfam" id="PF00581">
    <property type="entry name" value="Rhodanese"/>
    <property type="match status" value="1"/>
</dbReference>
<dbReference type="PANTHER" id="PTHR43031">
    <property type="entry name" value="FAD-DEPENDENT OXIDOREDUCTASE"/>
    <property type="match status" value="1"/>
</dbReference>
<accession>A0A9D7DV75</accession>
<evidence type="ECO:0000313" key="3">
    <source>
        <dbReference type="Proteomes" id="UP000807785"/>
    </source>
</evidence>
<reference evidence="2" key="1">
    <citation type="submission" date="2020-10" db="EMBL/GenBank/DDBJ databases">
        <title>Connecting structure to function with the recovery of over 1000 high-quality activated sludge metagenome-assembled genomes encoding full-length rRNA genes using long-read sequencing.</title>
        <authorList>
            <person name="Singleton C.M."/>
            <person name="Petriglieri F."/>
            <person name="Kristensen J.M."/>
            <person name="Kirkegaard R.H."/>
            <person name="Michaelsen T.Y."/>
            <person name="Andersen M.H."/>
            <person name="Karst S.M."/>
            <person name="Dueholm M.S."/>
            <person name="Nielsen P.H."/>
            <person name="Albertsen M."/>
        </authorList>
    </citation>
    <scope>NUCLEOTIDE SEQUENCE</scope>
    <source>
        <strain evidence="2">Bjer_18-Q3-R1-45_BAT3C.347</strain>
    </source>
</reference>
<evidence type="ECO:0000259" key="1">
    <source>
        <dbReference type="PROSITE" id="PS50206"/>
    </source>
</evidence>
<feature type="domain" description="Rhodanese" evidence="1">
    <location>
        <begin position="15"/>
        <end position="103"/>
    </location>
</feature>